<evidence type="ECO:0000313" key="2">
    <source>
        <dbReference type="Proteomes" id="UP000792457"/>
    </source>
</evidence>
<evidence type="ECO:0008006" key="3">
    <source>
        <dbReference type="Google" id="ProtNLM"/>
    </source>
</evidence>
<dbReference type="Proteomes" id="UP000792457">
    <property type="component" value="Unassembled WGS sequence"/>
</dbReference>
<evidence type="ECO:0000313" key="1">
    <source>
        <dbReference type="EMBL" id="KAG8223027.1"/>
    </source>
</evidence>
<dbReference type="EMBL" id="KZ308150">
    <property type="protein sequence ID" value="KAG8223027.1"/>
    <property type="molecule type" value="Genomic_DNA"/>
</dbReference>
<organism evidence="1 2">
    <name type="scientific">Ladona fulva</name>
    <name type="common">Scarce chaser dragonfly</name>
    <name type="synonym">Libellula fulva</name>
    <dbReference type="NCBI Taxonomy" id="123851"/>
    <lineage>
        <taxon>Eukaryota</taxon>
        <taxon>Metazoa</taxon>
        <taxon>Ecdysozoa</taxon>
        <taxon>Arthropoda</taxon>
        <taxon>Hexapoda</taxon>
        <taxon>Insecta</taxon>
        <taxon>Pterygota</taxon>
        <taxon>Palaeoptera</taxon>
        <taxon>Odonata</taxon>
        <taxon>Epiprocta</taxon>
        <taxon>Anisoptera</taxon>
        <taxon>Libelluloidea</taxon>
        <taxon>Libellulidae</taxon>
        <taxon>Ladona</taxon>
    </lineage>
</organism>
<sequence>MERNGIAKSEEFQSIERMKNNKRKEGLERLEEAEKVGFKVNCAKTQYLFSSRKSKTGNDKFIELNGNTYERCDKFKYLGVLVTKDNE</sequence>
<keyword evidence="2" id="KW-1185">Reference proteome</keyword>
<accession>A0A8K0NVC2</accession>
<dbReference type="OrthoDB" id="6625104at2759"/>
<reference evidence="1" key="2">
    <citation type="submission" date="2017-10" db="EMBL/GenBank/DDBJ databases">
        <title>Ladona fulva Genome sequencing and assembly.</title>
        <authorList>
            <person name="Murali S."/>
            <person name="Richards S."/>
            <person name="Bandaranaike D."/>
            <person name="Bellair M."/>
            <person name="Blankenburg K."/>
            <person name="Chao H."/>
            <person name="Dinh H."/>
            <person name="Doddapaneni H."/>
            <person name="Dugan-Rocha S."/>
            <person name="Elkadiri S."/>
            <person name="Gnanaolivu R."/>
            <person name="Hernandez B."/>
            <person name="Skinner E."/>
            <person name="Javaid M."/>
            <person name="Lee S."/>
            <person name="Li M."/>
            <person name="Ming W."/>
            <person name="Munidasa M."/>
            <person name="Muniz J."/>
            <person name="Nguyen L."/>
            <person name="Hughes D."/>
            <person name="Osuji N."/>
            <person name="Pu L.-L."/>
            <person name="Puazo M."/>
            <person name="Qu C."/>
            <person name="Quiroz J."/>
            <person name="Raj R."/>
            <person name="Weissenberger G."/>
            <person name="Xin Y."/>
            <person name="Zou X."/>
            <person name="Han Y."/>
            <person name="Worley K."/>
            <person name="Muzny D."/>
            <person name="Gibbs R."/>
        </authorList>
    </citation>
    <scope>NUCLEOTIDE SEQUENCE</scope>
    <source>
        <strain evidence="1">Sampled in the wild</strain>
    </source>
</reference>
<name>A0A8K0NVC2_LADFU</name>
<gene>
    <name evidence="1" type="ORF">J437_LFUL001349</name>
</gene>
<reference evidence="1" key="1">
    <citation type="submission" date="2013-04" db="EMBL/GenBank/DDBJ databases">
        <authorList>
            <person name="Qu J."/>
            <person name="Murali S.C."/>
            <person name="Bandaranaike D."/>
            <person name="Bellair M."/>
            <person name="Blankenburg K."/>
            <person name="Chao H."/>
            <person name="Dinh H."/>
            <person name="Doddapaneni H."/>
            <person name="Downs B."/>
            <person name="Dugan-Rocha S."/>
            <person name="Elkadiri S."/>
            <person name="Gnanaolivu R.D."/>
            <person name="Hernandez B."/>
            <person name="Javaid M."/>
            <person name="Jayaseelan J.C."/>
            <person name="Lee S."/>
            <person name="Li M."/>
            <person name="Ming W."/>
            <person name="Munidasa M."/>
            <person name="Muniz J."/>
            <person name="Nguyen L."/>
            <person name="Ongeri F."/>
            <person name="Osuji N."/>
            <person name="Pu L.-L."/>
            <person name="Puazo M."/>
            <person name="Qu C."/>
            <person name="Quiroz J."/>
            <person name="Raj R."/>
            <person name="Weissenberger G."/>
            <person name="Xin Y."/>
            <person name="Zou X."/>
            <person name="Han Y."/>
            <person name="Richards S."/>
            <person name="Worley K."/>
            <person name="Muzny D."/>
            <person name="Gibbs R."/>
        </authorList>
    </citation>
    <scope>NUCLEOTIDE SEQUENCE</scope>
    <source>
        <strain evidence="1">Sampled in the wild</strain>
    </source>
</reference>
<protein>
    <recommendedName>
        <fullName evidence="3">Reverse transcriptase</fullName>
    </recommendedName>
</protein>
<comment type="caution">
    <text evidence="1">The sequence shown here is derived from an EMBL/GenBank/DDBJ whole genome shotgun (WGS) entry which is preliminary data.</text>
</comment>
<dbReference type="AlphaFoldDB" id="A0A8K0NVC2"/>
<proteinExistence type="predicted"/>